<keyword evidence="2" id="KW-0479">Metal-binding</keyword>
<dbReference type="OrthoDB" id="125004at2759"/>
<protein>
    <recommendedName>
        <fullName evidence="5">LIM zinc-binding domain-containing protein</fullName>
    </recommendedName>
</protein>
<evidence type="ECO:0000256" key="4">
    <source>
        <dbReference type="ARBA" id="ARBA00023038"/>
    </source>
</evidence>
<accession>A0A5N5T4F8</accession>
<dbReference type="GO" id="GO:0048665">
    <property type="term" value="P:neuron fate specification"/>
    <property type="evidence" value="ECO:0007669"/>
    <property type="project" value="InterPro"/>
</dbReference>
<keyword evidence="4" id="KW-0440">LIM domain</keyword>
<dbReference type="InterPro" id="IPR001781">
    <property type="entry name" value="Znf_LIM"/>
</dbReference>
<evidence type="ECO:0000256" key="3">
    <source>
        <dbReference type="ARBA" id="ARBA00022833"/>
    </source>
</evidence>
<evidence type="ECO:0000256" key="2">
    <source>
        <dbReference type="ARBA" id="ARBA00022723"/>
    </source>
</evidence>
<dbReference type="InterPro" id="IPR047169">
    <property type="entry name" value="ISL1/2-like"/>
</dbReference>
<feature type="domain" description="LIM zinc-binding" evidence="5">
    <location>
        <begin position="39"/>
        <end position="72"/>
    </location>
</feature>
<dbReference type="Gene3D" id="2.10.110.10">
    <property type="entry name" value="Cysteine Rich Protein"/>
    <property type="match status" value="1"/>
</dbReference>
<sequence length="86" mass="9732">MDMLERASEKFINNVDHRQILPWKCIPFAAERTGRHSICIGCTGIINDQYILRVAPDMEWHAACLKCADCQQVHIEDLPGGGARRP</sequence>
<dbReference type="SUPFAM" id="SSF57716">
    <property type="entry name" value="Glucocorticoid receptor-like (DNA-binding domain)"/>
    <property type="match status" value="1"/>
</dbReference>
<proteinExistence type="predicted"/>
<organism evidence="6 7">
    <name type="scientific">Armadillidium nasatum</name>
    <dbReference type="NCBI Taxonomy" id="96803"/>
    <lineage>
        <taxon>Eukaryota</taxon>
        <taxon>Metazoa</taxon>
        <taxon>Ecdysozoa</taxon>
        <taxon>Arthropoda</taxon>
        <taxon>Crustacea</taxon>
        <taxon>Multicrustacea</taxon>
        <taxon>Malacostraca</taxon>
        <taxon>Eumalacostraca</taxon>
        <taxon>Peracarida</taxon>
        <taxon>Isopoda</taxon>
        <taxon>Oniscidea</taxon>
        <taxon>Crinocheta</taxon>
        <taxon>Armadillidiidae</taxon>
        <taxon>Armadillidium</taxon>
    </lineage>
</organism>
<evidence type="ECO:0000259" key="5">
    <source>
        <dbReference type="Pfam" id="PF00412"/>
    </source>
</evidence>
<dbReference type="EMBL" id="SEYY01010924">
    <property type="protein sequence ID" value="KAB7501356.1"/>
    <property type="molecule type" value="Genomic_DNA"/>
</dbReference>
<reference evidence="6 7" key="1">
    <citation type="journal article" date="2019" name="PLoS Biol.">
        <title>Sex chromosomes control vertical transmission of feminizing Wolbachia symbionts in an isopod.</title>
        <authorList>
            <person name="Becking T."/>
            <person name="Chebbi M.A."/>
            <person name="Giraud I."/>
            <person name="Moumen B."/>
            <person name="Laverre T."/>
            <person name="Caubet Y."/>
            <person name="Peccoud J."/>
            <person name="Gilbert C."/>
            <person name="Cordaux R."/>
        </authorList>
    </citation>
    <scope>NUCLEOTIDE SEQUENCE [LARGE SCALE GENOMIC DNA]</scope>
    <source>
        <strain evidence="6">ANa2</strain>
        <tissue evidence="6">Whole body excluding digestive tract and cuticle</tissue>
    </source>
</reference>
<evidence type="ECO:0000256" key="1">
    <source>
        <dbReference type="ARBA" id="ARBA00004123"/>
    </source>
</evidence>
<dbReference type="PANTHER" id="PTHR24204">
    <property type="entry name" value="INSULIN GENE ENHANCER PROTEIN"/>
    <property type="match status" value="1"/>
</dbReference>
<dbReference type="GO" id="GO:0046872">
    <property type="term" value="F:metal ion binding"/>
    <property type="evidence" value="ECO:0007669"/>
    <property type="project" value="UniProtKB-KW"/>
</dbReference>
<dbReference type="GO" id="GO:0045944">
    <property type="term" value="P:positive regulation of transcription by RNA polymerase II"/>
    <property type="evidence" value="ECO:0007669"/>
    <property type="project" value="InterPro"/>
</dbReference>
<evidence type="ECO:0000313" key="7">
    <source>
        <dbReference type="Proteomes" id="UP000326759"/>
    </source>
</evidence>
<dbReference type="PANTHER" id="PTHR24204:SF8">
    <property type="entry name" value="TAILUP, ISOFORM A"/>
    <property type="match status" value="1"/>
</dbReference>
<name>A0A5N5T4F8_9CRUS</name>
<dbReference type="GO" id="GO:0000981">
    <property type="term" value="F:DNA-binding transcription factor activity, RNA polymerase II-specific"/>
    <property type="evidence" value="ECO:0007669"/>
    <property type="project" value="InterPro"/>
</dbReference>
<dbReference type="GO" id="GO:0007409">
    <property type="term" value="P:axonogenesis"/>
    <property type="evidence" value="ECO:0007669"/>
    <property type="project" value="TreeGrafter"/>
</dbReference>
<comment type="caution">
    <text evidence="6">The sequence shown here is derived from an EMBL/GenBank/DDBJ whole genome shotgun (WGS) entry which is preliminary data.</text>
</comment>
<dbReference type="AlphaFoldDB" id="A0A5N5T4F8"/>
<gene>
    <name evidence="6" type="ORF">Anas_11454</name>
</gene>
<dbReference type="Pfam" id="PF00412">
    <property type="entry name" value="LIM"/>
    <property type="match status" value="1"/>
</dbReference>
<keyword evidence="7" id="KW-1185">Reference proteome</keyword>
<dbReference type="GO" id="GO:0005634">
    <property type="term" value="C:nucleus"/>
    <property type="evidence" value="ECO:0007669"/>
    <property type="project" value="UniProtKB-SubCell"/>
</dbReference>
<comment type="subcellular location">
    <subcellularLocation>
        <location evidence="1">Nucleus</location>
    </subcellularLocation>
</comment>
<keyword evidence="3" id="KW-0862">Zinc</keyword>
<evidence type="ECO:0000313" key="6">
    <source>
        <dbReference type="EMBL" id="KAB7501356.1"/>
    </source>
</evidence>
<dbReference type="Proteomes" id="UP000326759">
    <property type="component" value="Unassembled WGS sequence"/>
</dbReference>